<dbReference type="Proteomes" id="UP000410492">
    <property type="component" value="Unassembled WGS sequence"/>
</dbReference>
<evidence type="ECO:0000313" key="2">
    <source>
        <dbReference type="Proteomes" id="UP000410492"/>
    </source>
</evidence>
<name>A0A653DKD9_CALMS</name>
<dbReference type="AlphaFoldDB" id="A0A653DKD9"/>
<gene>
    <name evidence="1" type="ORF">CALMAC_LOCUS18282</name>
</gene>
<protein>
    <submittedName>
        <fullName evidence="1">Uncharacterized protein</fullName>
    </submittedName>
</protein>
<sequence length="74" mass="8592">MARMWANFVKDSNPTPQEESLLQNISWEPATASNNLTYLNIGDDLVLEENISEESMQFWDDLYEEYGTGSYDTY</sequence>
<reference evidence="1 2" key="1">
    <citation type="submission" date="2019-01" db="EMBL/GenBank/DDBJ databases">
        <authorList>
            <person name="Sayadi A."/>
        </authorList>
    </citation>
    <scope>NUCLEOTIDE SEQUENCE [LARGE SCALE GENOMIC DNA]</scope>
</reference>
<organism evidence="1 2">
    <name type="scientific">Callosobruchus maculatus</name>
    <name type="common">Southern cowpea weevil</name>
    <name type="synonym">Pulse bruchid</name>
    <dbReference type="NCBI Taxonomy" id="64391"/>
    <lineage>
        <taxon>Eukaryota</taxon>
        <taxon>Metazoa</taxon>
        <taxon>Ecdysozoa</taxon>
        <taxon>Arthropoda</taxon>
        <taxon>Hexapoda</taxon>
        <taxon>Insecta</taxon>
        <taxon>Pterygota</taxon>
        <taxon>Neoptera</taxon>
        <taxon>Endopterygota</taxon>
        <taxon>Coleoptera</taxon>
        <taxon>Polyphaga</taxon>
        <taxon>Cucujiformia</taxon>
        <taxon>Chrysomeloidea</taxon>
        <taxon>Chrysomelidae</taxon>
        <taxon>Bruchinae</taxon>
        <taxon>Bruchini</taxon>
        <taxon>Callosobruchus</taxon>
    </lineage>
</organism>
<dbReference type="InterPro" id="IPR029058">
    <property type="entry name" value="AB_hydrolase_fold"/>
</dbReference>
<keyword evidence="2" id="KW-1185">Reference proteome</keyword>
<accession>A0A653DKD9</accession>
<dbReference type="EMBL" id="CAACVG010012678">
    <property type="protein sequence ID" value="VEN60665.1"/>
    <property type="molecule type" value="Genomic_DNA"/>
</dbReference>
<proteinExistence type="predicted"/>
<dbReference type="OrthoDB" id="6745081at2759"/>
<dbReference type="SUPFAM" id="SSF53474">
    <property type="entry name" value="alpha/beta-Hydrolases"/>
    <property type="match status" value="1"/>
</dbReference>
<evidence type="ECO:0000313" key="1">
    <source>
        <dbReference type="EMBL" id="VEN60665.1"/>
    </source>
</evidence>
<dbReference type="Gene3D" id="3.40.50.1820">
    <property type="entry name" value="alpha/beta hydrolase"/>
    <property type="match status" value="1"/>
</dbReference>